<accession>A0ABV5I4X1</accession>
<keyword evidence="3" id="KW-1185">Reference proteome</keyword>
<evidence type="ECO:0008006" key="4">
    <source>
        <dbReference type="Google" id="ProtNLM"/>
    </source>
</evidence>
<feature type="transmembrane region" description="Helical" evidence="1">
    <location>
        <begin position="106"/>
        <end position="127"/>
    </location>
</feature>
<protein>
    <recommendedName>
        <fullName evidence="4">DUF304 domain-containing protein</fullName>
    </recommendedName>
</protein>
<sequence>MTTLSLIHSRLTGKPVVRREDDTTRLIGFYPNVEKGMRFFAGVVIVALLTIIVAPALYYGAPAAPPQSLGDLPVTIISGIPAALAPLVELARSWEPGDTLPDLQGWVFGLVLAFVLLMYGAIFAHIWRGITGRPYLAIKMQGDRLSIQRGQCGMPVTIPRDECRAVHVGRRKAGTYEVLLQHGGTLTQIAIVDGHERRALLLKAKIDAMLTDDEERETS</sequence>
<gene>
    <name evidence="2" type="ORF">ACFFU4_17980</name>
</gene>
<feature type="transmembrane region" description="Helical" evidence="1">
    <location>
        <begin position="39"/>
        <end position="60"/>
    </location>
</feature>
<evidence type="ECO:0000313" key="3">
    <source>
        <dbReference type="Proteomes" id="UP001589670"/>
    </source>
</evidence>
<organism evidence="2 3">
    <name type="scientific">Roseovarius ramblicola</name>
    <dbReference type="NCBI Taxonomy" id="2022336"/>
    <lineage>
        <taxon>Bacteria</taxon>
        <taxon>Pseudomonadati</taxon>
        <taxon>Pseudomonadota</taxon>
        <taxon>Alphaproteobacteria</taxon>
        <taxon>Rhodobacterales</taxon>
        <taxon>Roseobacteraceae</taxon>
        <taxon>Roseovarius</taxon>
    </lineage>
</organism>
<dbReference type="EMBL" id="JBHMEC010000038">
    <property type="protein sequence ID" value="MFB9151642.1"/>
    <property type="molecule type" value="Genomic_DNA"/>
</dbReference>
<dbReference type="RefSeq" id="WP_377071273.1">
    <property type="nucleotide sequence ID" value="NZ_JBHMEC010000038.1"/>
</dbReference>
<dbReference type="Proteomes" id="UP001589670">
    <property type="component" value="Unassembled WGS sequence"/>
</dbReference>
<keyword evidence="1" id="KW-1133">Transmembrane helix</keyword>
<name>A0ABV5I4X1_9RHOB</name>
<keyword evidence="1" id="KW-0472">Membrane</keyword>
<evidence type="ECO:0000313" key="2">
    <source>
        <dbReference type="EMBL" id="MFB9151642.1"/>
    </source>
</evidence>
<reference evidence="2 3" key="1">
    <citation type="submission" date="2024-09" db="EMBL/GenBank/DDBJ databases">
        <authorList>
            <person name="Sun Q."/>
            <person name="Mori K."/>
        </authorList>
    </citation>
    <scope>NUCLEOTIDE SEQUENCE [LARGE SCALE GENOMIC DNA]</scope>
    <source>
        <strain evidence="2 3">CECT 9424</strain>
    </source>
</reference>
<keyword evidence="1" id="KW-0812">Transmembrane</keyword>
<proteinExistence type="predicted"/>
<evidence type="ECO:0000256" key="1">
    <source>
        <dbReference type="SAM" id="Phobius"/>
    </source>
</evidence>
<comment type="caution">
    <text evidence="2">The sequence shown here is derived from an EMBL/GenBank/DDBJ whole genome shotgun (WGS) entry which is preliminary data.</text>
</comment>